<accession>A0A2N9W0K7</accession>
<dbReference type="SUPFAM" id="SSF74650">
    <property type="entry name" value="Galactose mutarotase-like"/>
    <property type="match status" value="1"/>
</dbReference>
<sequence>MPELAGVVRFWGTKMIRCLHSEQSYSILSRDLRATFSPEMGGRLLGLKYGDSVDIVVPFNPHRFDVLHWPRAGAYPLIPYHNRLADASVNVGGQAISLQAHPAAKPNTLHGPSHSRPWRVLRHETNRFAMEINYNADPDWPWCFHASQEFLVKDNVLTLQVSLSNRDTRPMPAGFGWHPYFASTHPADTDAAFHWPHAHDYLPVGNRNVITEREALERQPTSYLDSWTQATITCADGVRVTMTAAAPLDYLVVHRGDTAHICVEPVTHITNAWNLDADKSSTGARVLQPGDTLTGEIKITVTL</sequence>
<keyword evidence="2" id="KW-1185">Reference proteome</keyword>
<dbReference type="Proteomes" id="UP000232163">
    <property type="component" value="Unassembled WGS sequence"/>
</dbReference>
<dbReference type="InterPro" id="IPR014718">
    <property type="entry name" value="GH-type_carb-bd"/>
</dbReference>
<evidence type="ECO:0008006" key="3">
    <source>
        <dbReference type="Google" id="ProtNLM"/>
    </source>
</evidence>
<dbReference type="Gene3D" id="2.70.98.10">
    <property type="match status" value="1"/>
</dbReference>
<protein>
    <recommendedName>
        <fullName evidence="3">Aldose epimerase</fullName>
    </recommendedName>
</protein>
<proteinExistence type="predicted"/>
<name>A0A2N9W0K7_9HYPH</name>
<gene>
    <name evidence="1" type="ORF">B5P45_08440</name>
</gene>
<dbReference type="GO" id="GO:0005975">
    <property type="term" value="P:carbohydrate metabolic process"/>
    <property type="evidence" value="ECO:0007669"/>
    <property type="project" value="InterPro"/>
</dbReference>
<dbReference type="RefSeq" id="WP_100003368.1">
    <property type="nucleotide sequence ID" value="NZ_MZMT01000021.1"/>
</dbReference>
<dbReference type="InterPro" id="IPR011013">
    <property type="entry name" value="Gal_mutarotase_sf_dom"/>
</dbReference>
<dbReference type="GO" id="GO:0016853">
    <property type="term" value="F:isomerase activity"/>
    <property type="evidence" value="ECO:0007669"/>
    <property type="project" value="InterPro"/>
</dbReference>
<evidence type="ECO:0000313" key="2">
    <source>
        <dbReference type="Proteomes" id="UP000232163"/>
    </source>
</evidence>
<evidence type="ECO:0000313" key="1">
    <source>
        <dbReference type="EMBL" id="PIO45275.1"/>
    </source>
</evidence>
<dbReference type="Pfam" id="PF01263">
    <property type="entry name" value="Aldose_epim"/>
    <property type="match status" value="1"/>
</dbReference>
<comment type="caution">
    <text evidence="1">The sequence shown here is derived from an EMBL/GenBank/DDBJ whole genome shotgun (WGS) entry which is preliminary data.</text>
</comment>
<organism evidence="1 2">
    <name type="scientific">Phyllobacterium zundukense</name>
    <dbReference type="NCBI Taxonomy" id="1867719"/>
    <lineage>
        <taxon>Bacteria</taxon>
        <taxon>Pseudomonadati</taxon>
        <taxon>Pseudomonadota</taxon>
        <taxon>Alphaproteobacteria</taxon>
        <taxon>Hyphomicrobiales</taxon>
        <taxon>Phyllobacteriaceae</taxon>
        <taxon>Phyllobacterium</taxon>
    </lineage>
</organism>
<dbReference type="GO" id="GO:0030246">
    <property type="term" value="F:carbohydrate binding"/>
    <property type="evidence" value="ECO:0007669"/>
    <property type="project" value="InterPro"/>
</dbReference>
<dbReference type="OrthoDB" id="9796517at2"/>
<dbReference type="EMBL" id="MZMT01000021">
    <property type="protein sequence ID" value="PIO45275.1"/>
    <property type="molecule type" value="Genomic_DNA"/>
</dbReference>
<reference evidence="1 2" key="1">
    <citation type="journal article" date="2017" name="Int J Environ Stud">
        <title>Does the Miocene-Pliocene relict legume Oxytropis triphylla form nitrogen-fixing nodules with a combination of bacterial strains?</title>
        <authorList>
            <person name="Safronova V."/>
            <person name="Belimov A."/>
            <person name="Sazanova A."/>
            <person name="Kuznetsova I."/>
            <person name="Popova J."/>
            <person name="Andronov E."/>
            <person name="Verkhozina A."/>
            <person name="Tikhonovich I."/>
        </authorList>
    </citation>
    <scope>NUCLEOTIDE SEQUENCE [LARGE SCALE GENOMIC DNA]</scope>
    <source>
        <strain evidence="1 2">Tri-38</strain>
    </source>
</reference>
<dbReference type="AlphaFoldDB" id="A0A2N9W0K7"/>
<dbReference type="InterPro" id="IPR008183">
    <property type="entry name" value="Aldose_1/G6P_1-epimerase"/>
</dbReference>